<dbReference type="EMBL" id="JAASQI010000008">
    <property type="protein sequence ID" value="NIJ59367.1"/>
    <property type="molecule type" value="Genomic_DNA"/>
</dbReference>
<proteinExistence type="predicted"/>
<accession>A0ABX0V348</accession>
<dbReference type="Pfam" id="PF14229">
    <property type="entry name" value="DUF4332"/>
    <property type="match status" value="1"/>
</dbReference>
<evidence type="ECO:0000259" key="1">
    <source>
        <dbReference type="Pfam" id="PF14229"/>
    </source>
</evidence>
<organism evidence="2 3">
    <name type="scientific">Pseudochelatococcus lubricantis</name>
    <dbReference type="NCBI Taxonomy" id="1538102"/>
    <lineage>
        <taxon>Bacteria</taxon>
        <taxon>Pseudomonadati</taxon>
        <taxon>Pseudomonadota</taxon>
        <taxon>Alphaproteobacteria</taxon>
        <taxon>Hyphomicrobiales</taxon>
        <taxon>Chelatococcaceae</taxon>
        <taxon>Pseudochelatococcus</taxon>
    </lineage>
</organism>
<keyword evidence="3" id="KW-1185">Reference proteome</keyword>
<feature type="domain" description="DUF4332" evidence="1">
    <location>
        <begin position="10"/>
        <end position="130"/>
    </location>
</feature>
<protein>
    <submittedName>
        <fullName evidence="2">Flap endonuclease-1-like 5' DNA nuclease</fullName>
    </submittedName>
</protein>
<dbReference type="Proteomes" id="UP001429580">
    <property type="component" value="Unassembled WGS sequence"/>
</dbReference>
<reference evidence="2 3" key="1">
    <citation type="submission" date="2020-03" db="EMBL/GenBank/DDBJ databases">
        <title>Genomic Encyclopedia of Type Strains, Phase IV (KMG-IV): sequencing the most valuable type-strain genomes for metagenomic binning, comparative biology and taxonomic classification.</title>
        <authorList>
            <person name="Goeker M."/>
        </authorList>
    </citation>
    <scope>NUCLEOTIDE SEQUENCE [LARGE SCALE GENOMIC DNA]</scope>
    <source>
        <strain evidence="2 3">DSM 103870</strain>
    </source>
</reference>
<evidence type="ECO:0000313" key="3">
    <source>
        <dbReference type="Proteomes" id="UP001429580"/>
    </source>
</evidence>
<dbReference type="Gene3D" id="1.10.150.20">
    <property type="entry name" value="5' to 3' exonuclease, C-terminal subdomain"/>
    <property type="match status" value="2"/>
</dbReference>
<evidence type="ECO:0000313" key="2">
    <source>
        <dbReference type="EMBL" id="NIJ59367.1"/>
    </source>
</evidence>
<sequence length="136" mass="14784">MASYAIVSIEGIGENDAQALKVAGIATTDALLERAHDPKGRRELAAETGIDEALILRWANIADLLRIHGVGKEYSDLLEAAGVDTVKELKHRNAVNLTKALAEANEKGNYVRALPTEKVVAKWIEQAKELPPLLTY</sequence>
<gene>
    <name evidence="2" type="ORF">FHS82_003222</name>
</gene>
<dbReference type="InterPro" id="IPR025567">
    <property type="entry name" value="DUF4332"/>
</dbReference>
<comment type="caution">
    <text evidence="2">The sequence shown here is derived from an EMBL/GenBank/DDBJ whole genome shotgun (WGS) entry which is preliminary data.</text>
</comment>
<dbReference type="RefSeq" id="WP_166954610.1">
    <property type="nucleotide sequence ID" value="NZ_JAASQI010000008.1"/>
</dbReference>
<name>A0ABX0V348_9HYPH</name>